<organism evidence="1 2">
    <name type="scientific">Penstemon smallii</name>
    <dbReference type="NCBI Taxonomy" id="265156"/>
    <lineage>
        <taxon>Eukaryota</taxon>
        <taxon>Viridiplantae</taxon>
        <taxon>Streptophyta</taxon>
        <taxon>Embryophyta</taxon>
        <taxon>Tracheophyta</taxon>
        <taxon>Spermatophyta</taxon>
        <taxon>Magnoliopsida</taxon>
        <taxon>eudicotyledons</taxon>
        <taxon>Gunneridae</taxon>
        <taxon>Pentapetalae</taxon>
        <taxon>asterids</taxon>
        <taxon>lamiids</taxon>
        <taxon>Lamiales</taxon>
        <taxon>Plantaginaceae</taxon>
        <taxon>Cheloneae</taxon>
        <taxon>Penstemon</taxon>
    </lineage>
</organism>
<comment type="caution">
    <text evidence="1">The sequence shown here is derived from an EMBL/GenBank/DDBJ whole genome shotgun (WGS) entry which is preliminary data.</text>
</comment>
<proteinExistence type="predicted"/>
<dbReference type="EMBL" id="JBJXBP010000005">
    <property type="protein sequence ID" value="KAL3830817.1"/>
    <property type="molecule type" value="Genomic_DNA"/>
</dbReference>
<dbReference type="AlphaFoldDB" id="A0ABD3T1U2"/>
<reference evidence="1 2" key="1">
    <citation type="submission" date="2024-12" db="EMBL/GenBank/DDBJ databases">
        <title>The unique morphological basis and parallel evolutionary history of personate flowers in Penstemon.</title>
        <authorList>
            <person name="Depatie T.H."/>
            <person name="Wessinger C.A."/>
        </authorList>
    </citation>
    <scope>NUCLEOTIDE SEQUENCE [LARGE SCALE GENOMIC DNA]</scope>
    <source>
        <strain evidence="1">WTNN_2</strain>
        <tissue evidence="1">Leaf</tissue>
    </source>
</reference>
<accession>A0ABD3T1U2</accession>
<sequence length="91" mass="10350">MEKGASFSPVRGRLRAGNSAADSLVHELVDDFELGFDVFLIQRSRSCVSNCIQINEDKKIYQTLDIRRFPLSSTHVRRVASHSHSKIVEYI</sequence>
<keyword evidence="2" id="KW-1185">Reference proteome</keyword>
<evidence type="ECO:0000313" key="2">
    <source>
        <dbReference type="Proteomes" id="UP001634393"/>
    </source>
</evidence>
<dbReference type="Proteomes" id="UP001634393">
    <property type="component" value="Unassembled WGS sequence"/>
</dbReference>
<name>A0ABD3T1U2_9LAMI</name>
<protein>
    <submittedName>
        <fullName evidence="1">Uncharacterized protein</fullName>
    </submittedName>
</protein>
<evidence type="ECO:0000313" key="1">
    <source>
        <dbReference type="EMBL" id="KAL3830817.1"/>
    </source>
</evidence>
<gene>
    <name evidence="1" type="ORF">ACJIZ3_019619</name>
</gene>